<reference evidence="2" key="1">
    <citation type="submission" date="2018-05" db="EMBL/GenBank/DDBJ databases">
        <authorList>
            <person name="Lanie J.A."/>
            <person name="Ng W.-L."/>
            <person name="Kazmierczak K.M."/>
            <person name="Andrzejewski T.M."/>
            <person name="Davidsen T.M."/>
            <person name="Wayne K.J."/>
            <person name="Tettelin H."/>
            <person name="Glass J.I."/>
            <person name="Rusch D."/>
            <person name="Podicherti R."/>
            <person name="Tsui H.-C.T."/>
            <person name="Winkler M.E."/>
        </authorList>
    </citation>
    <scope>NUCLEOTIDE SEQUENCE</scope>
</reference>
<evidence type="ECO:0000259" key="1">
    <source>
        <dbReference type="PROSITE" id="PS51186"/>
    </source>
</evidence>
<dbReference type="PANTHER" id="PTHR42791:SF1">
    <property type="entry name" value="N-ACETYLTRANSFERASE DOMAIN-CONTAINING PROTEIN"/>
    <property type="match status" value="1"/>
</dbReference>
<accession>A0A381P7Y3</accession>
<dbReference type="CDD" id="cd04301">
    <property type="entry name" value="NAT_SF"/>
    <property type="match status" value="1"/>
</dbReference>
<gene>
    <name evidence="2" type="ORF">METZ01_LOCUS15916</name>
</gene>
<name>A0A381P7Y3_9ZZZZ</name>
<evidence type="ECO:0000313" key="2">
    <source>
        <dbReference type="EMBL" id="SUZ63062.1"/>
    </source>
</evidence>
<dbReference type="PANTHER" id="PTHR42791">
    <property type="entry name" value="GNAT FAMILY ACETYLTRANSFERASE"/>
    <property type="match status" value="1"/>
</dbReference>
<dbReference type="InterPro" id="IPR016181">
    <property type="entry name" value="Acyl_CoA_acyltransferase"/>
</dbReference>
<sequence>MTVLKLTEEHVPEVTRVLCEAFYDYPVMRYVIGDGQDDYERRLNTLVHFFVMARVLRNEKLLGTMDGKDLAATALVSYPGRGKAPPELIALRDKVWDELGPESRSRYEAFGAACAPFEVEVPHIHLNMIGVSRAAQGSGFGRELIDHVHLMSREDTSSQGVTLTTEDPANVPLYEHLGYEVVGHARLSPRFETWGFFRPD</sequence>
<dbReference type="AlphaFoldDB" id="A0A381P7Y3"/>
<dbReference type="GO" id="GO:0016747">
    <property type="term" value="F:acyltransferase activity, transferring groups other than amino-acyl groups"/>
    <property type="evidence" value="ECO:0007669"/>
    <property type="project" value="InterPro"/>
</dbReference>
<feature type="domain" description="N-acetyltransferase" evidence="1">
    <location>
        <begin position="1"/>
        <end position="200"/>
    </location>
</feature>
<dbReference type="PROSITE" id="PS51186">
    <property type="entry name" value="GNAT"/>
    <property type="match status" value="1"/>
</dbReference>
<protein>
    <recommendedName>
        <fullName evidence="1">N-acetyltransferase domain-containing protein</fullName>
    </recommendedName>
</protein>
<dbReference type="EMBL" id="UINC01000907">
    <property type="protein sequence ID" value="SUZ63062.1"/>
    <property type="molecule type" value="Genomic_DNA"/>
</dbReference>
<dbReference type="SUPFAM" id="SSF55729">
    <property type="entry name" value="Acyl-CoA N-acyltransferases (Nat)"/>
    <property type="match status" value="1"/>
</dbReference>
<proteinExistence type="predicted"/>
<dbReference type="Gene3D" id="3.40.630.30">
    <property type="match status" value="1"/>
</dbReference>
<organism evidence="2">
    <name type="scientific">marine metagenome</name>
    <dbReference type="NCBI Taxonomy" id="408172"/>
    <lineage>
        <taxon>unclassified sequences</taxon>
        <taxon>metagenomes</taxon>
        <taxon>ecological metagenomes</taxon>
    </lineage>
</organism>
<dbReference type="InterPro" id="IPR000182">
    <property type="entry name" value="GNAT_dom"/>
</dbReference>
<dbReference type="InterPro" id="IPR052523">
    <property type="entry name" value="Trichothecene_AcTrans"/>
</dbReference>
<dbReference type="Pfam" id="PF13508">
    <property type="entry name" value="Acetyltransf_7"/>
    <property type="match status" value="1"/>
</dbReference>